<feature type="region of interest" description="Disordered" evidence="1">
    <location>
        <begin position="1"/>
        <end position="21"/>
    </location>
</feature>
<name>A0A0A9AU57_ARUDO</name>
<sequence length="57" mass="6488">MQQRRHWRPKAPLPDPAPRRPKWRLRHQIELSDSLIGGFAVELSFPTTKSGAQPSSA</sequence>
<dbReference type="EMBL" id="GBRH01242611">
    <property type="protein sequence ID" value="JAD55284.1"/>
    <property type="molecule type" value="Transcribed_RNA"/>
</dbReference>
<reference evidence="2" key="1">
    <citation type="submission" date="2014-09" db="EMBL/GenBank/DDBJ databases">
        <authorList>
            <person name="Magalhaes I.L.F."/>
            <person name="Oliveira U."/>
            <person name="Santos F.R."/>
            <person name="Vidigal T.H.D.A."/>
            <person name="Brescovit A.D."/>
            <person name="Santos A.J."/>
        </authorList>
    </citation>
    <scope>NUCLEOTIDE SEQUENCE</scope>
    <source>
        <tissue evidence="2">Shoot tissue taken approximately 20 cm above the soil surface</tissue>
    </source>
</reference>
<dbReference type="AlphaFoldDB" id="A0A0A9AU57"/>
<accession>A0A0A9AU57</accession>
<evidence type="ECO:0000256" key="1">
    <source>
        <dbReference type="SAM" id="MobiDB-lite"/>
    </source>
</evidence>
<evidence type="ECO:0000313" key="2">
    <source>
        <dbReference type="EMBL" id="JAD55284.1"/>
    </source>
</evidence>
<protein>
    <submittedName>
        <fullName evidence="2">Uncharacterized protein</fullName>
    </submittedName>
</protein>
<reference evidence="2" key="2">
    <citation type="journal article" date="2015" name="Data Brief">
        <title>Shoot transcriptome of the giant reed, Arundo donax.</title>
        <authorList>
            <person name="Barrero R.A."/>
            <person name="Guerrero F.D."/>
            <person name="Moolhuijzen P."/>
            <person name="Goolsby J.A."/>
            <person name="Tidwell J."/>
            <person name="Bellgard S.E."/>
            <person name="Bellgard M.I."/>
        </authorList>
    </citation>
    <scope>NUCLEOTIDE SEQUENCE</scope>
    <source>
        <tissue evidence="2">Shoot tissue taken approximately 20 cm above the soil surface</tissue>
    </source>
</reference>
<organism evidence="2">
    <name type="scientific">Arundo donax</name>
    <name type="common">Giant reed</name>
    <name type="synonym">Donax arundinaceus</name>
    <dbReference type="NCBI Taxonomy" id="35708"/>
    <lineage>
        <taxon>Eukaryota</taxon>
        <taxon>Viridiplantae</taxon>
        <taxon>Streptophyta</taxon>
        <taxon>Embryophyta</taxon>
        <taxon>Tracheophyta</taxon>
        <taxon>Spermatophyta</taxon>
        <taxon>Magnoliopsida</taxon>
        <taxon>Liliopsida</taxon>
        <taxon>Poales</taxon>
        <taxon>Poaceae</taxon>
        <taxon>PACMAD clade</taxon>
        <taxon>Arundinoideae</taxon>
        <taxon>Arundineae</taxon>
        <taxon>Arundo</taxon>
    </lineage>
</organism>
<proteinExistence type="predicted"/>